<organism evidence="2 3">
    <name type="scientific">Natronorubrum tibetense GA33</name>
    <dbReference type="NCBI Taxonomy" id="1114856"/>
    <lineage>
        <taxon>Archaea</taxon>
        <taxon>Methanobacteriati</taxon>
        <taxon>Methanobacteriota</taxon>
        <taxon>Stenosarchaea group</taxon>
        <taxon>Halobacteria</taxon>
        <taxon>Halobacteriales</taxon>
        <taxon>Natrialbaceae</taxon>
        <taxon>Natronorubrum</taxon>
    </lineage>
</organism>
<keyword evidence="3" id="KW-1185">Reference proteome</keyword>
<dbReference type="RefSeq" id="WP_006090543.1">
    <property type="nucleotide sequence ID" value="NZ_AOHW01000036.1"/>
</dbReference>
<dbReference type="eggNOG" id="arCOG01389">
    <property type="taxonomic scope" value="Archaea"/>
</dbReference>
<feature type="region of interest" description="Disordered" evidence="1">
    <location>
        <begin position="47"/>
        <end position="85"/>
    </location>
</feature>
<dbReference type="AlphaFoldDB" id="L9VRH4"/>
<evidence type="ECO:0000256" key="1">
    <source>
        <dbReference type="SAM" id="MobiDB-lite"/>
    </source>
</evidence>
<sequence length="96" mass="10524">MLLEAVVAAFVLTQLCYALVNCGLLGLLVRRPANEVDERTLGRALETVNRRRDRQPIQARADGGSEQPPPLDRIAVDPPLEYGPGPRCRLPAVQLP</sequence>
<protein>
    <submittedName>
        <fullName evidence="2">Uncharacterized protein</fullName>
    </submittedName>
</protein>
<dbReference type="OrthoDB" id="185272at2157"/>
<dbReference type="Proteomes" id="UP000011599">
    <property type="component" value="Unassembled WGS sequence"/>
</dbReference>
<name>L9VRH4_9EURY</name>
<dbReference type="EMBL" id="AOHW01000036">
    <property type="protein sequence ID" value="ELY39641.1"/>
    <property type="molecule type" value="Genomic_DNA"/>
</dbReference>
<evidence type="ECO:0000313" key="3">
    <source>
        <dbReference type="Proteomes" id="UP000011599"/>
    </source>
</evidence>
<dbReference type="PATRIC" id="fig|1114856.3.peg.2753"/>
<proteinExistence type="predicted"/>
<accession>L9VRH4</accession>
<evidence type="ECO:0000313" key="2">
    <source>
        <dbReference type="EMBL" id="ELY39641.1"/>
    </source>
</evidence>
<comment type="caution">
    <text evidence="2">The sequence shown here is derived from an EMBL/GenBank/DDBJ whole genome shotgun (WGS) entry which is preliminary data.</text>
</comment>
<gene>
    <name evidence="2" type="ORF">C496_13226</name>
</gene>
<reference evidence="2 3" key="1">
    <citation type="journal article" date="2014" name="PLoS Genet.">
        <title>Phylogenetically driven sequencing of extremely halophilic archaea reveals strategies for static and dynamic osmo-response.</title>
        <authorList>
            <person name="Becker E.A."/>
            <person name="Seitzer P.M."/>
            <person name="Tritt A."/>
            <person name="Larsen D."/>
            <person name="Krusor M."/>
            <person name="Yao A.I."/>
            <person name="Wu D."/>
            <person name="Madern D."/>
            <person name="Eisen J.A."/>
            <person name="Darling A.E."/>
            <person name="Facciotti M.T."/>
        </authorList>
    </citation>
    <scope>NUCLEOTIDE SEQUENCE [LARGE SCALE GENOMIC DNA]</scope>
    <source>
        <strain evidence="2 3">GA33</strain>
    </source>
</reference>